<gene>
    <name evidence="2" type="ORF">QM524_24380</name>
</gene>
<evidence type="ECO:0000313" key="2">
    <source>
        <dbReference type="EMBL" id="MDI9862383.1"/>
    </source>
</evidence>
<organism evidence="2 3">
    <name type="scientific">Flectobacillus roseus</name>
    <dbReference type="NCBI Taxonomy" id="502259"/>
    <lineage>
        <taxon>Bacteria</taxon>
        <taxon>Pseudomonadati</taxon>
        <taxon>Bacteroidota</taxon>
        <taxon>Cytophagia</taxon>
        <taxon>Cytophagales</taxon>
        <taxon>Flectobacillaceae</taxon>
        <taxon>Flectobacillus</taxon>
    </lineage>
</organism>
<evidence type="ECO:0000259" key="1">
    <source>
        <dbReference type="Pfam" id="PF07484"/>
    </source>
</evidence>
<dbReference type="Proteomes" id="UP001236507">
    <property type="component" value="Unassembled WGS sequence"/>
</dbReference>
<name>A0ABT6YFK6_9BACT</name>
<keyword evidence="3" id="KW-1185">Reference proteome</keyword>
<dbReference type="RefSeq" id="WP_095165569.1">
    <property type="nucleotide sequence ID" value="NZ_JASHIF010000028.1"/>
</dbReference>
<dbReference type="InterPro" id="IPR037053">
    <property type="entry name" value="Phage_tail_collar_dom_sf"/>
</dbReference>
<evidence type="ECO:0000313" key="3">
    <source>
        <dbReference type="Proteomes" id="UP001236507"/>
    </source>
</evidence>
<dbReference type="InterPro" id="IPR011083">
    <property type="entry name" value="Phage_tail_collar_dom"/>
</dbReference>
<dbReference type="Pfam" id="PF07484">
    <property type="entry name" value="Collar"/>
    <property type="match status" value="1"/>
</dbReference>
<accession>A0ABT6YFK6</accession>
<dbReference type="EMBL" id="JASHIF010000028">
    <property type="protein sequence ID" value="MDI9862383.1"/>
    <property type="molecule type" value="Genomic_DNA"/>
</dbReference>
<sequence>MSTINKICLYAGRGHYPSSWKKCNGKDGVPKLDPIKVYDDDYSAIHYYCGINDDEYAAEPFLGQILTFAGSFVPQDWVLCDGRLLSINEYSAVFALIGTTYGGDGMRTFGIPKIPNIPNPKDPKGNPIRYIFCVRGMFPM</sequence>
<dbReference type="SUPFAM" id="SSF88874">
    <property type="entry name" value="Receptor-binding domain of short tail fibre protein gp12"/>
    <property type="match status" value="1"/>
</dbReference>
<dbReference type="Gene3D" id="3.90.1340.10">
    <property type="entry name" value="Phage tail collar domain"/>
    <property type="match status" value="1"/>
</dbReference>
<reference evidence="2 3" key="1">
    <citation type="submission" date="2023-05" db="EMBL/GenBank/DDBJ databases">
        <title>Novel species of genus Flectobacillus isolated from stream in China.</title>
        <authorList>
            <person name="Lu H."/>
        </authorList>
    </citation>
    <scope>NUCLEOTIDE SEQUENCE [LARGE SCALE GENOMIC DNA]</scope>
    <source>
        <strain evidence="2 3">KCTC 42575</strain>
    </source>
</reference>
<protein>
    <submittedName>
        <fullName evidence="2">Tail fiber protein</fullName>
    </submittedName>
</protein>
<comment type="caution">
    <text evidence="2">The sequence shown here is derived from an EMBL/GenBank/DDBJ whole genome shotgun (WGS) entry which is preliminary data.</text>
</comment>
<feature type="domain" description="Phage tail collar" evidence="1">
    <location>
        <begin position="63"/>
        <end position="112"/>
    </location>
</feature>
<proteinExistence type="predicted"/>